<proteinExistence type="predicted"/>
<dbReference type="GO" id="GO:0005829">
    <property type="term" value="C:cytosol"/>
    <property type="evidence" value="ECO:0007669"/>
    <property type="project" value="TreeGrafter"/>
</dbReference>
<dbReference type="EMBL" id="MBQD01000020">
    <property type="protein sequence ID" value="OCL34749.1"/>
    <property type="molecule type" value="Genomic_DNA"/>
</dbReference>
<dbReference type="GO" id="GO:0016491">
    <property type="term" value="F:oxidoreductase activity"/>
    <property type="evidence" value="ECO:0007669"/>
    <property type="project" value="UniProtKB-KW"/>
</dbReference>
<organism evidence="3 4">
    <name type="scientific">Tessaracoccus lapidicaptus</name>
    <dbReference type="NCBI Taxonomy" id="1427523"/>
    <lineage>
        <taxon>Bacteria</taxon>
        <taxon>Bacillati</taxon>
        <taxon>Actinomycetota</taxon>
        <taxon>Actinomycetes</taxon>
        <taxon>Propionibacteriales</taxon>
        <taxon>Propionibacteriaceae</taxon>
        <taxon>Tessaracoccus</taxon>
    </lineage>
</organism>
<dbReference type="Pfam" id="PF00248">
    <property type="entry name" value="Aldo_ket_red"/>
    <property type="match status" value="1"/>
</dbReference>
<evidence type="ECO:0000313" key="4">
    <source>
        <dbReference type="Proteomes" id="UP000093501"/>
    </source>
</evidence>
<dbReference type="InterPro" id="IPR023210">
    <property type="entry name" value="NADP_OxRdtase_dom"/>
</dbReference>
<dbReference type="PANTHER" id="PTHR43364:SF4">
    <property type="entry name" value="NAD(P)-LINKED OXIDOREDUCTASE SUPERFAMILY PROTEIN"/>
    <property type="match status" value="1"/>
</dbReference>
<feature type="domain" description="NADP-dependent oxidoreductase" evidence="2">
    <location>
        <begin position="17"/>
        <end position="314"/>
    </location>
</feature>
<protein>
    <recommendedName>
        <fullName evidence="2">NADP-dependent oxidoreductase domain-containing protein</fullName>
    </recommendedName>
</protein>
<dbReference type="InterPro" id="IPR050523">
    <property type="entry name" value="AKR_Detox_Biosynth"/>
</dbReference>
<dbReference type="Proteomes" id="UP000093501">
    <property type="component" value="Unassembled WGS sequence"/>
</dbReference>
<evidence type="ECO:0000259" key="2">
    <source>
        <dbReference type="Pfam" id="PF00248"/>
    </source>
</evidence>
<dbReference type="InterPro" id="IPR036812">
    <property type="entry name" value="NAD(P)_OxRdtase_dom_sf"/>
</dbReference>
<evidence type="ECO:0000313" key="3">
    <source>
        <dbReference type="EMBL" id="OCL34749.1"/>
    </source>
</evidence>
<accession>A0A1C0ANA8</accession>
<keyword evidence="1" id="KW-0560">Oxidoreductase</keyword>
<dbReference type="SUPFAM" id="SSF51430">
    <property type="entry name" value="NAD(P)-linked oxidoreductase"/>
    <property type="match status" value="1"/>
</dbReference>
<sequence>MEQRNVGTSDLRVSVVGMGCNNFSRPRTATESLEHSIRVIHAAVDHGITFFDGADIYGGSPGQSEEFLGEALHNRRDQVVIATKFGHQDFAMPGADAWGPKGARRYVRSAVEASLRRLRTDHIDLLQMHTPDPETPIEETLAILTDLVGEGKVRYIGHSNFSGAMAREAADISLAEEYESFISAQNEYSLLSRDIEFDLLPAAVELGLGVFPYFPLANGLLTGKYTADGGGQGRMRTIKSAQLGDVDWDLLDRYRELCDDAGVPMLHVTFQWLLSRPSISSVIAGATQVDQVVQNAAAGEAQVPRALLDAVDELFAP</sequence>
<dbReference type="AlphaFoldDB" id="A0A1C0ANA8"/>
<keyword evidence="4" id="KW-1185">Reference proteome</keyword>
<name>A0A1C0ANA8_9ACTN</name>
<evidence type="ECO:0000256" key="1">
    <source>
        <dbReference type="ARBA" id="ARBA00023002"/>
    </source>
</evidence>
<gene>
    <name evidence="3" type="ORF">BCR15_03450</name>
</gene>
<dbReference type="RefSeq" id="WP_068751431.1">
    <property type="nucleotide sequence ID" value="NZ_LR214441.1"/>
</dbReference>
<dbReference type="PANTHER" id="PTHR43364">
    <property type="entry name" value="NADH-SPECIFIC METHYLGLYOXAL REDUCTASE-RELATED"/>
    <property type="match status" value="1"/>
</dbReference>
<comment type="caution">
    <text evidence="3">The sequence shown here is derived from an EMBL/GenBank/DDBJ whole genome shotgun (WGS) entry which is preliminary data.</text>
</comment>
<dbReference type="Gene3D" id="3.20.20.100">
    <property type="entry name" value="NADP-dependent oxidoreductase domain"/>
    <property type="match status" value="1"/>
</dbReference>
<reference evidence="4" key="1">
    <citation type="submission" date="2016-07" db="EMBL/GenBank/DDBJ databases">
        <authorList>
            <person name="Florea S."/>
            <person name="Webb J.S."/>
            <person name="Jaromczyk J."/>
            <person name="Schardl C.L."/>
        </authorList>
    </citation>
    <scope>NUCLEOTIDE SEQUENCE [LARGE SCALE GENOMIC DNA]</scope>
    <source>
        <strain evidence="4">IPBSL-7</strain>
    </source>
</reference>